<dbReference type="AlphaFoldDB" id="A0A4Y9XMR0"/>
<protein>
    <submittedName>
        <fullName evidence="1">Uncharacterized protein</fullName>
    </submittedName>
</protein>
<dbReference type="Pfam" id="PF18759">
    <property type="entry name" value="Plavaka"/>
    <property type="match status" value="2"/>
</dbReference>
<proteinExistence type="predicted"/>
<comment type="caution">
    <text evidence="1">The sequence shown here is derived from an EMBL/GenBank/DDBJ whole genome shotgun (WGS) entry which is preliminary data.</text>
</comment>
<evidence type="ECO:0000313" key="1">
    <source>
        <dbReference type="EMBL" id="TFY51376.1"/>
    </source>
</evidence>
<dbReference type="Proteomes" id="UP000298327">
    <property type="component" value="Unassembled WGS sequence"/>
</dbReference>
<name>A0A4Y9XMR0_9AGAM</name>
<accession>A0A4Y9XMR0</accession>
<dbReference type="OrthoDB" id="2576233at2759"/>
<organism evidence="1 2">
    <name type="scientific">Dentipellis fragilis</name>
    <dbReference type="NCBI Taxonomy" id="205917"/>
    <lineage>
        <taxon>Eukaryota</taxon>
        <taxon>Fungi</taxon>
        <taxon>Dikarya</taxon>
        <taxon>Basidiomycota</taxon>
        <taxon>Agaricomycotina</taxon>
        <taxon>Agaricomycetes</taxon>
        <taxon>Russulales</taxon>
        <taxon>Hericiaceae</taxon>
        <taxon>Dentipellis</taxon>
    </lineage>
</organism>
<gene>
    <name evidence="1" type="ORF">EVG20_g11027</name>
</gene>
<keyword evidence="2" id="KW-1185">Reference proteome</keyword>
<evidence type="ECO:0000313" key="2">
    <source>
        <dbReference type="Proteomes" id="UP000298327"/>
    </source>
</evidence>
<dbReference type="EMBL" id="SEOQ01001532">
    <property type="protein sequence ID" value="TFY51376.1"/>
    <property type="molecule type" value="Genomic_DNA"/>
</dbReference>
<dbReference type="InterPro" id="IPR041078">
    <property type="entry name" value="Plavaka"/>
</dbReference>
<sequence>MRDAEPHTVTDEDTWYEEPHSTAAKVYSEASVDKDWVKFFDEQQKKGRAMGDWSPFQSEMDWRVAKWAIQEGIGHNAFNRFFSIEGTVERLVQVLLGNPPFADQVVYKPSKLFSDDSKKVCIYQEMWTGKWWNAVQEAIPQGHCVAPVIIASDKMQLTQFSGNKASYPVYLTLGNLPHSVRRKPSQHACILTGYLSAAKIKKAGLTAAEQKARAQALFHHSLRLILQPLMEPGKKGMKVCCGDGKIRKVHPVLAAYMADYPEQCLVAWPRRTQEVMLRIIKDLKSQTTSRSAFAKACLEQNLSGVEEPFWVGFPHTDIYRSLTPDILHQLYQGIFKHLLEWCSKMLSEEELDERLRRLPPSYGVRHFHNGFSVLSQVSGKERKQMAGVLLGCLVGAIPQSALVAVHSLLDFIYIAQYPTHDDTTLEYLETALEDFMKHRSIFVNQLKICSHFNIPKFHSLLHYVESIHFYGTTDNYNMEMFERFHIDFAKEAWQASNRHNEHPQMAQWLSSKKTSSSQFTHSLHPDSSRYSRSHPGAKKVYQLHLPPGLQSVCSAVEMQELSLPFNALDIWDSFKFKHAELGVEEALSIQKQDMEAVKSHPARGTEPARFDTVVVLYSDKAESTGVEGTRIGRLHAVFKLPRQIGNSTPAWADEHLAYMEWYTPFAKVANPQHMMYSVSIQAERQSNSSKTNLTVLPPYTSL</sequence>
<reference evidence="1 2" key="1">
    <citation type="submission" date="2019-02" db="EMBL/GenBank/DDBJ databases">
        <title>Genome sequencing of the rare red list fungi Dentipellis fragilis.</title>
        <authorList>
            <person name="Buettner E."/>
            <person name="Kellner H."/>
        </authorList>
    </citation>
    <scope>NUCLEOTIDE SEQUENCE [LARGE SCALE GENOMIC DNA]</scope>
    <source>
        <strain evidence="1 2">DSM 105465</strain>
    </source>
</reference>